<dbReference type="Gene3D" id="3.50.50.60">
    <property type="entry name" value="FAD/NAD(P)-binding domain"/>
    <property type="match status" value="2"/>
</dbReference>
<evidence type="ECO:0000256" key="1">
    <source>
        <dbReference type="ARBA" id="ARBA00023002"/>
    </source>
</evidence>
<organism evidence="4 5">
    <name type="scientific">Tianweitania aestuarii</name>
    <dbReference type="NCBI Taxonomy" id="2814886"/>
    <lineage>
        <taxon>Bacteria</taxon>
        <taxon>Pseudomonadati</taxon>
        <taxon>Pseudomonadota</taxon>
        <taxon>Alphaproteobacteria</taxon>
        <taxon>Hyphomicrobiales</taxon>
        <taxon>Phyllobacteriaceae</taxon>
        <taxon>Tianweitania</taxon>
    </lineage>
</organism>
<dbReference type="InterPro" id="IPR051691">
    <property type="entry name" value="Metab_Enz_Cyan_OpOx_G3PDH"/>
</dbReference>
<dbReference type="Gene3D" id="1.10.10.1100">
    <property type="entry name" value="BFD-like [2Fe-2S]-binding domain"/>
    <property type="match status" value="1"/>
</dbReference>
<feature type="domain" description="SoxA A3" evidence="3">
    <location>
        <begin position="398"/>
        <end position="472"/>
    </location>
</feature>
<evidence type="ECO:0000313" key="4">
    <source>
        <dbReference type="EMBL" id="MBS9722048.1"/>
    </source>
</evidence>
<dbReference type="Pfam" id="PF17806">
    <property type="entry name" value="SO_alpha_A3"/>
    <property type="match status" value="1"/>
</dbReference>
<feature type="domain" description="FAD/NAD(P)-binding" evidence="2">
    <location>
        <begin position="16"/>
        <end position="331"/>
    </location>
</feature>
<evidence type="ECO:0000259" key="2">
    <source>
        <dbReference type="Pfam" id="PF07992"/>
    </source>
</evidence>
<dbReference type="InterPro" id="IPR036188">
    <property type="entry name" value="FAD/NAD-bd_sf"/>
</dbReference>
<dbReference type="PANTHER" id="PTHR42949">
    <property type="entry name" value="ANAEROBIC GLYCEROL-3-PHOSPHATE DEHYDROGENASE SUBUNIT B"/>
    <property type="match status" value="1"/>
</dbReference>
<dbReference type="Pfam" id="PF07992">
    <property type="entry name" value="Pyr_redox_2"/>
    <property type="match status" value="1"/>
</dbReference>
<keyword evidence="5" id="KW-1185">Reference proteome</keyword>
<dbReference type="Proteomes" id="UP001297272">
    <property type="component" value="Unassembled WGS sequence"/>
</dbReference>
<dbReference type="InterPro" id="IPR041117">
    <property type="entry name" value="SoxA_A3"/>
</dbReference>
<keyword evidence="1" id="KW-0560">Oxidoreductase</keyword>
<reference evidence="4 5" key="1">
    <citation type="submission" date="2021-03" db="EMBL/GenBank/DDBJ databases">
        <title>Tianweitania aestuarii sp. nov., isolated from a tidal flat.</title>
        <authorList>
            <person name="Park S."/>
            <person name="Yoon J.-H."/>
        </authorList>
    </citation>
    <scope>NUCLEOTIDE SEQUENCE [LARGE SCALE GENOMIC DNA]</scope>
    <source>
        <strain evidence="4 5">BSSL-BM11</strain>
    </source>
</reference>
<accession>A0ABS5RYC1</accession>
<protein>
    <submittedName>
        <fullName evidence="4">FAD-dependent oxidoreductase</fullName>
    </submittedName>
</protein>
<evidence type="ECO:0000313" key="5">
    <source>
        <dbReference type="Proteomes" id="UP001297272"/>
    </source>
</evidence>
<gene>
    <name evidence="4" type="ORF">JYU29_15250</name>
</gene>
<dbReference type="PRINTS" id="PR00368">
    <property type="entry name" value="FADPNR"/>
</dbReference>
<evidence type="ECO:0000259" key="3">
    <source>
        <dbReference type="Pfam" id="PF17806"/>
    </source>
</evidence>
<dbReference type="PANTHER" id="PTHR42949:SF3">
    <property type="entry name" value="ANAEROBIC GLYCEROL-3-PHOSPHATE DEHYDROGENASE SUBUNIT B"/>
    <property type="match status" value="1"/>
</dbReference>
<dbReference type="PRINTS" id="PR00469">
    <property type="entry name" value="PNDRDTASEII"/>
</dbReference>
<dbReference type="EMBL" id="JAFMNX010000004">
    <property type="protein sequence ID" value="MBS9722048.1"/>
    <property type="molecule type" value="Genomic_DNA"/>
</dbReference>
<dbReference type="CDD" id="cd19946">
    <property type="entry name" value="GlpA-like_Fer2_BFD-like"/>
    <property type="match status" value="1"/>
</dbReference>
<dbReference type="PIRSF" id="PIRSF037495">
    <property type="entry name" value="Opine_OX_OoxA/HcnB"/>
    <property type="match status" value="1"/>
</dbReference>
<sequence length="499" mass="52792">MLMRRITVAAELADHYDIAIIGAGPAGMSAAVEASLAGATVLVVDENTAPGGQIYRAVTRHSRGHDDVLGADYWKGASIADPFMAATIDFASSTTVWSLDPAEEPSAHATIGLTLAGSARRVEARAVILATGAMERPMPVPGWTLPGVMTAGAAQIALKSIAAIPEGPTVLAGCGPLLYLLASQLLKAGADITAVLDTADAGQRLRALPHLPAFLGSPYFAKGLRLLVDVRRQTRVISGITDLAIDGDAHAQSVTFRRGRRSETLPVRTVLLHQGVIPSINLASSADCAIRWNEHQRAFQPEIDHLGRLSVPGLFAAGDGAGIGGADHAAVEGRIAALGALSDLGLITQGEAETRLAPLKQERRRYRRGRAFLDILYRPAQQFLSPPDDATIICRCEEVRAGQLRQVIELGVPGPNQLKTFIRCGMGPCQGRLCASTVTEMMAEQRGVSPAEIGTYRLRAPIKPVRLSELAALPQTEDAVFAVTGRRPEPSTNPKGPNL</sequence>
<proteinExistence type="predicted"/>
<dbReference type="InterPro" id="IPR023753">
    <property type="entry name" value="FAD/NAD-binding_dom"/>
</dbReference>
<dbReference type="InterPro" id="IPR041854">
    <property type="entry name" value="BFD-like_2Fe2S-bd_dom_sf"/>
</dbReference>
<dbReference type="InterPro" id="IPR017224">
    <property type="entry name" value="Opine_Oxase_asu/HCN_bsu"/>
</dbReference>
<dbReference type="SUPFAM" id="SSF51905">
    <property type="entry name" value="FAD/NAD(P)-binding domain"/>
    <property type="match status" value="1"/>
</dbReference>
<comment type="caution">
    <text evidence="4">The sequence shown here is derived from an EMBL/GenBank/DDBJ whole genome shotgun (WGS) entry which is preliminary data.</text>
</comment>
<name>A0ABS5RYC1_9HYPH</name>